<keyword evidence="11" id="KW-1185">Reference proteome</keyword>
<evidence type="ECO:0000256" key="5">
    <source>
        <dbReference type="ARBA" id="ARBA00022989"/>
    </source>
</evidence>
<dbReference type="PANTHER" id="PTHR47737:SF1">
    <property type="entry name" value="GLYCINE BETAINE_PROLINE BETAINE TRANSPORT SYSTEM PERMEASE PROTEIN PROW"/>
    <property type="match status" value="1"/>
</dbReference>
<evidence type="ECO:0000313" key="12">
    <source>
        <dbReference type="Proteomes" id="UP000585579"/>
    </source>
</evidence>
<dbReference type="InterPro" id="IPR000515">
    <property type="entry name" value="MetI-like"/>
</dbReference>
<reference evidence="10 12" key="3">
    <citation type="journal article" date="2020" name="Biotechnol. Biofuels">
        <title>New insights from the biogas microbiome by comprehensive genome-resolved metagenomics of nearly 1600 species originating from multiple anaerobic digesters.</title>
        <authorList>
            <person name="Campanaro S."/>
            <person name="Treu L."/>
            <person name="Rodriguez-R L.M."/>
            <person name="Kovalovszki A."/>
            <person name="Ziels R.M."/>
            <person name="Maus I."/>
            <person name="Zhu X."/>
            <person name="Kougias P.G."/>
            <person name="Basile A."/>
            <person name="Luo G."/>
            <person name="Schluter A."/>
            <person name="Konstantinidis K.T."/>
            <person name="Angelidaki I."/>
        </authorList>
    </citation>
    <scope>NUCLEOTIDE SEQUENCE [LARGE SCALE GENOMIC DNA]</scope>
    <source>
        <strain evidence="10">AS22ysBPME_46</strain>
    </source>
</reference>
<dbReference type="GO" id="GO:0031460">
    <property type="term" value="P:glycine betaine transport"/>
    <property type="evidence" value="ECO:0007669"/>
    <property type="project" value="TreeGrafter"/>
</dbReference>
<feature type="transmembrane region" description="Helical" evidence="7">
    <location>
        <begin position="140"/>
        <end position="165"/>
    </location>
</feature>
<evidence type="ECO:0000256" key="4">
    <source>
        <dbReference type="ARBA" id="ARBA00022692"/>
    </source>
</evidence>
<comment type="similarity">
    <text evidence="7">Belongs to the binding-protein-dependent transport system permease family.</text>
</comment>
<dbReference type="Proteomes" id="UP000585579">
    <property type="component" value="Unassembled WGS sequence"/>
</dbReference>
<keyword evidence="6 7" id="KW-0472">Membrane</keyword>
<evidence type="ECO:0000256" key="7">
    <source>
        <dbReference type="RuleBase" id="RU363032"/>
    </source>
</evidence>
<keyword evidence="3" id="KW-1003">Cell membrane</keyword>
<evidence type="ECO:0000256" key="3">
    <source>
        <dbReference type="ARBA" id="ARBA00022475"/>
    </source>
</evidence>
<dbReference type="GO" id="GO:0005275">
    <property type="term" value="F:amine transmembrane transporter activity"/>
    <property type="evidence" value="ECO:0007669"/>
    <property type="project" value="TreeGrafter"/>
</dbReference>
<dbReference type="GeneID" id="53686522"/>
<evidence type="ECO:0000313" key="11">
    <source>
        <dbReference type="Proteomes" id="UP000053087"/>
    </source>
</evidence>
<name>A0A660HP17_9EURY</name>
<proteinExistence type="inferred from homology"/>
<keyword evidence="2 7" id="KW-0813">Transport</keyword>
<feature type="transmembrane region" description="Helical" evidence="7">
    <location>
        <begin position="96"/>
        <end position="120"/>
    </location>
</feature>
<reference evidence="9 11" key="1">
    <citation type="journal article" date="2016" name="Int. J. Syst. Evol. Microbiol.">
        <title>Methanosarcina flavescens sp. nov., a methanogenic archaeon isolated from a full-scale anaerobic digester.</title>
        <authorList>
            <person name="Kern T."/>
            <person name="Fischer M.A."/>
            <person name="Deppenmeier U."/>
            <person name="Schmitz R.A."/>
            <person name="Rother M."/>
        </authorList>
    </citation>
    <scope>NUCLEOTIDE SEQUENCE [LARGE SCALE GENOMIC DNA]</scope>
    <source>
        <strain evidence="9 11">E03.2</strain>
    </source>
</reference>
<protein>
    <submittedName>
        <fullName evidence="9">Proline/glycine betaine ABC transporter permease</fullName>
    </submittedName>
</protein>
<feature type="transmembrane region" description="Helical" evidence="7">
    <location>
        <begin position="250"/>
        <end position="267"/>
    </location>
</feature>
<dbReference type="Proteomes" id="UP000053087">
    <property type="component" value="Chromosome"/>
</dbReference>
<dbReference type="GO" id="GO:0015871">
    <property type="term" value="P:choline transport"/>
    <property type="evidence" value="ECO:0007669"/>
    <property type="project" value="TreeGrafter"/>
</dbReference>
<evidence type="ECO:0000256" key="2">
    <source>
        <dbReference type="ARBA" id="ARBA00022448"/>
    </source>
</evidence>
<dbReference type="GO" id="GO:0015226">
    <property type="term" value="F:carnitine transmembrane transporter activity"/>
    <property type="evidence" value="ECO:0007669"/>
    <property type="project" value="TreeGrafter"/>
</dbReference>
<dbReference type="OrthoDB" id="198402at2157"/>
<reference evidence="9" key="2">
    <citation type="submission" date="2018-10" db="EMBL/GenBank/DDBJ databases">
        <authorList>
            <person name="Fischer M.A."/>
            <person name="Kern T."/>
            <person name="Deppenmeier U."/>
            <person name="Schmitz R.A."/>
            <person name="Rother M."/>
        </authorList>
    </citation>
    <scope>NUCLEOTIDE SEQUENCE</scope>
    <source>
        <strain evidence="9">E03.2</strain>
    </source>
</reference>
<dbReference type="SUPFAM" id="SSF161098">
    <property type="entry name" value="MetI-like"/>
    <property type="match status" value="1"/>
</dbReference>
<dbReference type="EMBL" id="JAAYQL010000021">
    <property type="protein sequence ID" value="NLK31950.1"/>
    <property type="molecule type" value="Genomic_DNA"/>
</dbReference>
<dbReference type="AlphaFoldDB" id="A0A660HP17"/>
<evidence type="ECO:0000259" key="8">
    <source>
        <dbReference type="PROSITE" id="PS50928"/>
    </source>
</evidence>
<feature type="domain" description="ABC transmembrane type-1" evidence="8">
    <location>
        <begin position="92"/>
        <end position="271"/>
    </location>
</feature>
<dbReference type="CDD" id="cd06261">
    <property type="entry name" value="TM_PBP2"/>
    <property type="match status" value="1"/>
</dbReference>
<dbReference type="InterPro" id="IPR035906">
    <property type="entry name" value="MetI-like_sf"/>
</dbReference>
<sequence>MVILPKIPIGEYVELAVFWIELHLGWLLDFISDFLDFMITGLKDLLLFFPPIVFMIILAAFAYFTGKRNLKLAVGTFLGLLIIDNLELWELSIETLSLVISSTFLALIIGIPLGIIAAKSDLFYHALKPILDLMQTMPSFVYLIPALIFFGLGNVPGMIATLVFAMPPAIRLTNLGIRQVPPELKEVADAFGSTPWQKLTKVELPAGLPTIMAGINQCIMLSLSMVVIAAMIGAHGLGYQVLLGIQRVDIGLGFEAGLGIVIIAIILDRITQNLSPK</sequence>
<evidence type="ECO:0000313" key="9">
    <source>
        <dbReference type="EMBL" id="AYK13859.1"/>
    </source>
</evidence>
<dbReference type="GO" id="GO:0043190">
    <property type="term" value="C:ATP-binding cassette (ABC) transporter complex"/>
    <property type="evidence" value="ECO:0007669"/>
    <property type="project" value="TreeGrafter"/>
</dbReference>
<keyword evidence="4 7" id="KW-0812">Transmembrane</keyword>
<feature type="transmembrane region" description="Helical" evidence="7">
    <location>
        <begin position="12"/>
        <end position="32"/>
    </location>
</feature>
<evidence type="ECO:0000313" key="10">
    <source>
        <dbReference type="EMBL" id="NLK31950.1"/>
    </source>
</evidence>
<organism evidence="9 11">
    <name type="scientific">Methanosarcina flavescens</name>
    <dbReference type="NCBI Taxonomy" id="1715806"/>
    <lineage>
        <taxon>Archaea</taxon>
        <taxon>Methanobacteriati</taxon>
        <taxon>Methanobacteriota</taxon>
        <taxon>Stenosarchaea group</taxon>
        <taxon>Methanomicrobia</taxon>
        <taxon>Methanosarcinales</taxon>
        <taxon>Methanosarcinaceae</taxon>
        <taxon>Methanosarcina</taxon>
    </lineage>
</organism>
<feature type="transmembrane region" description="Helical" evidence="7">
    <location>
        <begin position="218"/>
        <end position="238"/>
    </location>
</feature>
<dbReference type="EMBL" id="CP032683">
    <property type="protein sequence ID" value="AYK13859.1"/>
    <property type="molecule type" value="Genomic_DNA"/>
</dbReference>
<accession>A0A660HP17</accession>
<feature type="transmembrane region" description="Helical" evidence="7">
    <location>
        <begin position="44"/>
        <end position="64"/>
    </location>
</feature>
<dbReference type="Pfam" id="PF00528">
    <property type="entry name" value="BPD_transp_1"/>
    <property type="match status" value="1"/>
</dbReference>
<dbReference type="FunFam" id="1.10.3720.10:FF:000001">
    <property type="entry name" value="Glycine betaine ABC transporter, permease"/>
    <property type="match status" value="1"/>
</dbReference>
<dbReference type="Gene3D" id="1.10.3720.10">
    <property type="entry name" value="MetI-like"/>
    <property type="match status" value="1"/>
</dbReference>
<keyword evidence="5 7" id="KW-1133">Transmembrane helix</keyword>
<evidence type="ECO:0000256" key="1">
    <source>
        <dbReference type="ARBA" id="ARBA00004141"/>
    </source>
</evidence>
<dbReference type="PROSITE" id="PS50928">
    <property type="entry name" value="ABC_TM1"/>
    <property type="match status" value="1"/>
</dbReference>
<feature type="transmembrane region" description="Helical" evidence="7">
    <location>
        <begin position="70"/>
        <end position="89"/>
    </location>
</feature>
<dbReference type="KEGG" id="mfz:AOB57_000305"/>
<comment type="subcellular location">
    <subcellularLocation>
        <location evidence="7">Cell membrane</location>
        <topology evidence="7">Multi-pass membrane protein</topology>
    </subcellularLocation>
    <subcellularLocation>
        <location evidence="1">Membrane</location>
        <topology evidence="1">Multi-pass membrane protein</topology>
    </subcellularLocation>
</comment>
<dbReference type="RefSeq" id="WP_054298736.1">
    <property type="nucleotide sequence ID" value="NZ_CP032683.1"/>
</dbReference>
<dbReference type="PANTHER" id="PTHR47737">
    <property type="entry name" value="GLYCINE BETAINE/PROLINE BETAINE TRANSPORT SYSTEM PERMEASE PROTEIN PROW"/>
    <property type="match status" value="1"/>
</dbReference>
<evidence type="ECO:0000256" key="6">
    <source>
        <dbReference type="ARBA" id="ARBA00023136"/>
    </source>
</evidence>
<gene>
    <name evidence="9" type="ORF">AOB57_000305</name>
    <name evidence="10" type="ORF">GX302_03660</name>
</gene>